<dbReference type="Pfam" id="PF23134">
    <property type="entry name" value="TRIP4_3rd"/>
    <property type="match status" value="1"/>
</dbReference>
<protein>
    <submittedName>
        <fullName evidence="3">Putative thyroid hormone receptor interactor 4 ovary overexpressed</fullName>
    </submittedName>
</protein>
<name>A0A6M2CQ12_RHIMP</name>
<dbReference type="EMBL" id="GHWJ01002764">
    <property type="protein sequence ID" value="NOV35501.1"/>
    <property type="molecule type" value="Transcribed_RNA"/>
</dbReference>
<dbReference type="InterPro" id="IPR039128">
    <property type="entry name" value="TRIP4-like"/>
</dbReference>
<evidence type="ECO:0000259" key="2">
    <source>
        <dbReference type="SMART" id="SM01022"/>
    </source>
</evidence>
<evidence type="ECO:0000256" key="1">
    <source>
        <dbReference type="SAM" id="MobiDB-lite"/>
    </source>
</evidence>
<dbReference type="InterPro" id="IPR056993">
    <property type="entry name" value="TRIP4_3rd_dom"/>
</dbReference>
<dbReference type="GO" id="GO:0180022">
    <property type="term" value="C:RQC-trigger complex"/>
    <property type="evidence" value="ECO:0007669"/>
    <property type="project" value="InterPro"/>
</dbReference>
<reference evidence="3" key="1">
    <citation type="submission" date="2019-09" db="EMBL/GenBank/DDBJ databases">
        <title>Organ-specific transcriptomic study of the physiology of the cattle tick, Rhipicephalus microplus.</title>
        <authorList>
            <person name="Tirloni L."/>
            <person name="Braz G."/>
            <person name="Gandara A.C.P."/>
            <person name="Sabadin G.A."/>
            <person name="da Silva R.M."/>
            <person name="Guizzo M.G."/>
            <person name="Machado J.A."/>
            <person name="Costa E.P."/>
            <person name="Gomes H.F."/>
            <person name="Moraes J."/>
            <person name="Mota M.B.S."/>
            <person name="Mesquita R.D."/>
            <person name="Alvarenga P.H."/>
            <person name="Alves F."/>
            <person name="Seixas A."/>
            <person name="da Fonseca R.N."/>
            <person name="Fogaca A."/>
            <person name="Logullo C."/>
            <person name="Tanaka A."/>
            <person name="Daffre S."/>
            <person name="Termignoni C."/>
            <person name="Vaz I.S.Jr."/>
            <person name="Oliveira P.L."/>
            <person name="Ribeiro J.M."/>
        </authorList>
    </citation>
    <scope>NUCLEOTIDE SEQUENCE</scope>
    <source>
        <strain evidence="3">Porto Alegre</strain>
    </source>
</reference>
<dbReference type="InterPro" id="IPR015947">
    <property type="entry name" value="PUA-like_sf"/>
</dbReference>
<dbReference type="OrthoDB" id="338816at2759"/>
<dbReference type="AlphaFoldDB" id="A0A6M2CQ12"/>
<dbReference type="Pfam" id="PF04266">
    <property type="entry name" value="ASCH"/>
    <property type="match status" value="1"/>
</dbReference>
<sequence>MSSASQDGDAPMTVYKKAELQDYVEPQKTKSSKKKRSGSKHEPAQESSEELESSLCGDEEMKKQAVSEEERSNIAMTQNATRRKQRYVNLYSREGRARDVVLFPGRHPCECEARRHALINNCLRCGRIVCRQEGSGPCFTCGNLVCTNEEKELLSRDSKKSLELRNKLMNHTVDEGLAKAIEQKNRLLEYDRTSKRRTKVIDDNSDYYSSDNKWLTLEQREMIRKKEEELYAEQHASRRQQKVTLDFAGRQVVKEDPRHASMQSLFQSLVEPMAEININDQLCREVESIHFVDPALDMPPFEYVPTAVLRAPTCPMGDNSLVCTSSNGLVISSRIQDRALMEMSDDGFALSVQQPFAGLLVAGIKKHEGRAWFTTYRGRLWIHAACKQPSQEDITEVTGIYRQIVKAETEELKFPDEYPTSCLLGCVNLVDCLPQDTYREQYPFGECISPFVFICERPQGLKTKLPMKGQHKIFKMDSRLHHVAMKTLLCPQILES</sequence>
<organism evidence="3">
    <name type="scientific">Rhipicephalus microplus</name>
    <name type="common">Cattle tick</name>
    <name type="synonym">Boophilus microplus</name>
    <dbReference type="NCBI Taxonomy" id="6941"/>
    <lineage>
        <taxon>Eukaryota</taxon>
        <taxon>Metazoa</taxon>
        <taxon>Ecdysozoa</taxon>
        <taxon>Arthropoda</taxon>
        <taxon>Chelicerata</taxon>
        <taxon>Arachnida</taxon>
        <taxon>Acari</taxon>
        <taxon>Parasitiformes</taxon>
        <taxon>Ixodida</taxon>
        <taxon>Ixodoidea</taxon>
        <taxon>Ixodidae</taxon>
        <taxon>Rhipicephalinae</taxon>
        <taxon>Rhipicephalus</taxon>
        <taxon>Boophilus</taxon>
    </lineage>
</organism>
<feature type="region of interest" description="Disordered" evidence="1">
    <location>
        <begin position="1"/>
        <end position="80"/>
    </location>
</feature>
<dbReference type="SMART" id="SM01022">
    <property type="entry name" value="ASCH"/>
    <property type="match status" value="1"/>
</dbReference>
<dbReference type="InterPro" id="IPR009349">
    <property type="entry name" value="TRIP4/RQT4_C2HC5_Znf"/>
</dbReference>
<dbReference type="FunFam" id="2.30.130.30:FF:000006">
    <property type="entry name" value="Putative_zinc_finger_motif_-_C2HC5-type /ASCH_domain_containing_protein_-_putative"/>
    <property type="match status" value="1"/>
</dbReference>
<feature type="domain" description="ASCH" evidence="2">
    <location>
        <begin position="350"/>
        <end position="463"/>
    </location>
</feature>
<proteinExistence type="predicted"/>
<feature type="compositionally biased region" description="Basic and acidic residues" evidence="1">
    <location>
        <begin position="59"/>
        <end position="72"/>
    </location>
</feature>
<feature type="compositionally biased region" description="Basic and acidic residues" evidence="1">
    <location>
        <begin position="16"/>
        <end position="28"/>
    </location>
</feature>
<dbReference type="GO" id="GO:0008270">
    <property type="term" value="F:zinc ion binding"/>
    <property type="evidence" value="ECO:0007669"/>
    <property type="project" value="InterPro"/>
</dbReference>
<dbReference type="PANTHER" id="PTHR12963:SF4">
    <property type="entry name" value="ACTIVATING SIGNAL COINTEGRATOR 1"/>
    <property type="match status" value="1"/>
</dbReference>
<dbReference type="CDD" id="cd06554">
    <property type="entry name" value="ASCH_ASC-1_like"/>
    <property type="match status" value="1"/>
</dbReference>
<dbReference type="SUPFAM" id="SSF88697">
    <property type="entry name" value="PUA domain-like"/>
    <property type="match status" value="1"/>
</dbReference>
<dbReference type="GO" id="GO:0005634">
    <property type="term" value="C:nucleus"/>
    <property type="evidence" value="ECO:0007669"/>
    <property type="project" value="InterPro"/>
</dbReference>
<dbReference type="VEuPathDB" id="VectorBase:LOC119184945"/>
<evidence type="ECO:0000313" key="3">
    <source>
        <dbReference type="EMBL" id="NOV35501.1"/>
    </source>
</evidence>
<dbReference type="InterPro" id="IPR007374">
    <property type="entry name" value="ASCH_domain"/>
</dbReference>
<accession>A0A6M2CQ12</accession>
<dbReference type="Pfam" id="PF06221">
    <property type="entry name" value="zf-C2HC5"/>
    <property type="match status" value="1"/>
</dbReference>
<dbReference type="Gene3D" id="2.30.130.30">
    <property type="entry name" value="Hypothetical protein"/>
    <property type="match status" value="1"/>
</dbReference>
<dbReference type="PANTHER" id="PTHR12963">
    <property type="entry name" value="THYROID RECEPTOR INTERACTING PROTEIN RELATED"/>
    <property type="match status" value="1"/>
</dbReference>
<keyword evidence="3" id="KW-0675">Receptor</keyword>
<dbReference type="GO" id="GO:0072344">
    <property type="term" value="P:rescue of stalled ribosome"/>
    <property type="evidence" value="ECO:0007669"/>
    <property type="project" value="InterPro"/>
</dbReference>